<keyword evidence="3" id="KW-0560">Oxidoreductase</keyword>
<name>A0A5C5XAR1_9PLAN</name>
<evidence type="ECO:0000259" key="2">
    <source>
        <dbReference type="Pfam" id="PF22725"/>
    </source>
</evidence>
<dbReference type="EC" id="1.-.-.-" evidence="3"/>
<dbReference type="SUPFAM" id="SSF55347">
    <property type="entry name" value="Glyceraldehyde-3-phosphate dehydrogenase-like, C-terminal domain"/>
    <property type="match status" value="1"/>
</dbReference>
<dbReference type="InterPro" id="IPR055170">
    <property type="entry name" value="GFO_IDH_MocA-like_dom"/>
</dbReference>
<reference evidence="3 4" key="1">
    <citation type="submission" date="2019-02" db="EMBL/GenBank/DDBJ databases">
        <title>Deep-cultivation of Planctomycetes and their phenomic and genomic characterization uncovers novel biology.</title>
        <authorList>
            <person name="Wiegand S."/>
            <person name="Jogler M."/>
            <person name="Boedeker C."/>
            <person name="Pinto D."/>
            <person name="Vollmers J."/>
            <person name="Rivas-Marin E."/>
            <person name="Kohn T."/>
            <person name="Peeters S.H."/>
            <person name="Heuer A."/>
            <person name="Rast P."/>
            <person name="Oberbeckmann S."/>
            <person name="Bunk B."/>
            <person name="Jeske O."/>
            <person name="Meyerdierks A."/>
            <person name="Storesund J.E."/>
            <person name="Kallscheuer N."/>
            <person name="Luecker S."/>
            <person name="Lage O.M."/>
            <person name="Pohl T."/>
            <person name="Merkel B.J."/>
            <person name="Hornburger P."/>
            <person name="Mueller R.-W."/>
            <person name="Bruemmer F."/>
            <person name="Labrenz M."/>
            <person name="Spormann A.M."/>
            <person name="Op Den Camp H."/>
            <person name="Overmann J."/>
            <person name="Amann R."/>
            <person name="Jetten M.S.M."/>
            <person name="Mascher T."/>
            <person name="Medema M.H."/>
            <person name="Devos D.P."/>
            <person name="Kaster A.-K."/>
            <person name="Ovreas L."/>
            <person name="Rohde M."/>
            <person name="Galperin M.Y."/>
            <person name="Jogler C."/>
        </authorList>
    </citation>
    <scope>NUCLEOTIDE SEQUENCE [LARGE SCALE GENOMIC DNA]</scope>
    <source>
        <strain evidence="3 4">Pan54</strain>
    </source>
</reference>
<dbReference type="PROSITE" id="PS51318">
    <property type="entry name" value="TAT"/>
    <property type="match status" value="1"/>
</dbReference>
<gene>
    <name evidence="3" type="primary">pht4_1</name>
    <name evidence="3" type="ORF">Pan54_07830</name>
</gene>
<proteinExistence type="predicted"/>
<dbReference type="InterPro" id="IPR000683">
    <property type="entry name" value="Gfo/Idh/MocA-like_OxRdtase_N"/>
</dbReference>
<feature type="domain" description="Gfo/Idh/MocA-like oxidoreductase N-terminal" evidence="1">
    <location>
        <begin position="55"/>
        <end position="177"/>
    </location>
</feature>
<dbReference type="NCBIfam" id="TIGR01409">
    <property type="entry name" value="TAT_signal_seq"/>
    <property type="match status" value="1"/>
</dbReference>
<protein>
    <submittedName>
        <fullName evidence="3">Putative 4,5-dihydroxyphthalate dehydrogenase</fullName>
        <ecNumber evidence="3">1.-.-.-</ecNumber>
    </submittedName>
</protein>
<keyword evidence="4" id="KW-1185">Reference proteome</keyword>
<dbReference type="Gene3D" id="3.30.360.10">
    <property type="entry name" value="Dihydrodipicolinate Reductase, domain 2"/>
    <property type="match status" value="1"/>
</dbReference>
<evidence type="ECO:0000313" key="4">
    <source>
        <dbReference type="Proteomes" id="UP000316095"/>
    </source>
</evidence>
<dbReference type="Proteomes" id="UP000316095">
    <property type="component" value="Unassembled WGS sequence"/>
</dbReference>
<dbReference type="Pfam" id="PF01408">
    <property type="entry name" value="GFO_IDH_MocA"/>
    <property type="match status" value="1"/>
</dbReference>
<comment type="caution">
    <text evidence="3">The sequence shown here is derived from an EMBL/GenBank/DDBJ whole genome shotgun (WGS) entry which is preliminary data.</text>
</comment>
<dbReference type="Pfam" id="PF22725">
    <property type="entry name" value="GFO_IDH_MocA_C3"/>
    <property type="match status" value="1"/>
</dbReference>
<organism evidence="3 4">
    <name type="scientific">Rubinisphaera italica</name>
    <dbReference type="NCBI Taxonomy" id="2527969"/>
    <lineage>
        <taxon>Bacteria</taxon>
        <taxon>Pseudomonadati</taxon>
        <taxon>Planctomycetota</taxon>
        <taxon>Planctomycetia</taxon>
        <taxon>Planctomycetales</taxon>
        <taxon>Planctomycetaceae</taxon>
        <taxon>Rubinisphaera</taxon>
    </lineage>
</organism>
<dbReference type="GO" id="GO:0016491">
    <property type="term" value="F:oxidoreductase activity"/>
    <property type="evidence" value="ECO:0007669"/>
    <property type="project" value="UniProtKB-KW"/>
</dbReference>
<dbReference type="InterPro" id="IPR019546">
    <property type="entry name" value="TAT_signal_bac_arc"/>
</dbReference>
<dbReference type="GO" id="GO:0000166">
    <property type="term" value="F:nucleotide binding"/>
    <property type="evidence" value="ECO:0007669"/>
    <property type="project" value="InterPro"/>
</dbReference>
<dbReference type="InterPro" id="IPR036291">
    <property type="entry name" value="NAD(P)-bd_dom_sf"/>
</dbReference>
<dbReference type="PANTHER" id="PTHR43818">
    <property type="entry name" value="BCDNA.GH03377"/>
    <property type="match status" value="1"/>
</dbReference>
<dbReference type="EMBL" id="SJPG01000001">
    <property type="protein sequence ID" value="TWT60070.1"/>
    <property type="molecule type" value="Genomic_DNA"/>
</dbReference>
<evidence type="ECO:0000259" key="1">
    <source>
        <dbReference type="Pfam" id="PF01408"/>
    </source>
</evidence>
<dbReference type="AlphaFoldDB" id="A0A5C5XAR1"/>
<dbReference type="InterPro" id="IPR006311">
    <property type="entry name" value="TAT_signal"/>
</dbReference>
<dbReference type="Gene3D" id="3.40.50.720">
    <property type="entry name" value="NAD(P)-binding Rossmann-like Domain"/>
    <property type="match status" value="1"/>
</dbReference>
<dbReference type="InterPro" id="IPR050463">
    <property type="entry name" value="Gfo/Idh/MocA_oxidrdct_glycsds"/>
</dbReference>
<dbReference type="RefSeq" id="WP_146506292.1">
    <property type="nucleotide sequence ID" value="NZ_SJPG01000001.1"/>
</dbReference>
<dbReference type="SUPFAM" id="SSF51735">
    <property type="entry name" value="NAD(P)-binding Rossmann-fold domains"/>
    <property type="match status" value="1"/>
</dbReference>
<dbReference type="OrthoDB" id="9788246at2"/>
<dbReference type="PANTHER" id="PTHR43818:SF5">
    <property type="entry name" value="OXIDOREDUCTASE FAMILY PROTEIN"/>
    <property type="match status" value="1"/>
</dbReference>
<feature type="domain" description="GFO/IDH/MocA-like oxidoreductase" evidence="2">
    <location>
        <begin position="248"/>
        <end position="344"/>
    </location>
</feature>
<accession>A0A5C5XAR1</accession>
<sequence>MSNPDRTSSPLNRRQFLGDSARNAATAAAGVVGLSHISQARVSAFSGDLSKADKVRVGIIGLRNQGLELARTFQQTSGCEIASICDVDAAVRARAGRELNLESNKVRSEEDANFLFDDPNLDALVIATPDHHHAWMSAMAANAGKHLYLEIPTTHKSEEGERLQQMLSQTGVLVQVGLQHRSGQHYHSAMEYLHSGELGSIRYVKAWACVKRQKLITTEKSIPHPLSQHQQKLWLGPESSCELAGPDWHFQWRCLWPFGSGELGSWGVPLLDIARWGLQVDLPNRVTATGGSYHLNDGRDTPDTLHVQYDFPDAAIVWEHRQWSSRGHEGRPHGVAFYGEKGTLIIDRSGWKVYDSKNSVGQPASKTLEPHVQNFVDAIRQNVPLASDFATGRASSDFCHLGNRAFQLGESISVNA</sequence>
<evidence type="ECO:0000313" key="3">
    <source>
        <dbReference type="EMBL" id="TWT60070.1"/>
    </source>
</evidence>